<gene>
    <name evidence="2" type="ORF">SAMN02745216_05219</name>
</gene>
<dbReference type="PANTHER" id="PTHR42663">
    <property type="entry name" value="HYDROLASE C777.06C-RELATED-RELATED"/>
    <property type="match status" value="1"/>
</dbReference>
<protein>
    <submittedName>
        <fullName evidence="2">Phosphoribosyl 1,2-cyclic phosphodiesterase</fullName>
    </submittedName>
</protein>
<dbReference type="Proteomes" id="UP000183994">
    <property type="component" value="Unassembled WGS sequence"/>
</dbReference>
<keyword evidence="3" id="KW-1185">Reference proteome</keyword>
<dbReference type="SUPFAM" id="SSF56281">
    <property type="entry name" value="Metallo-hydrolase/oxidoreductase"/>
    <property type="match status" value="1"/>
</dbReference>
<evidence type="ECO:0000313" key="2">
    <source>
        <dbReference type="EMBL" id="SHL45717.1"/>
    </source>
</evidence>
<evidence type="ECO:0000259" key="1">
    <source>
        <dbReference type="Pfam" id="PF12706"/>
    </source>
</evidence>
<name>A0A1M7ASV0_9BACT</name>
<dbReference type="RefSeq" id="WP_073479168.1">
    <property type="nucleotide sequence ID" value="NZ_FQZU01000073.1"/>
</dbReference>
<accession>A0A1M7ASV0</accession>
<dbReference type="InterPro" id="IPR001279">
    <property type="entry name" value="Metallo-B-lactamas"/>
</dbReference>
<dbReference type="CDD" id="cd07715">
    <property type="entry name" value="TaR3-like_MBL-fold"/>
    <property type="match status" value="1"/>
</dbReference>
<evidence type="ECO:0000313" key="3">
    <source>
        <dbReference type="Proteomes" id="UP000183994"/>
    </source>
</evidence>
<feature type="domain" description="Metallo-beta-lactamase" evidence="1">
    <location>
        <begin position="38"/>
        <end position="238"/>
    </location>
</feature>
<reference evidence="3" key="1">
    <citation type="submission" date="2016-11" db="EMBL/GenBank/DDBJ databases">
        <authorList>
            <person name="Varghese N."/>
            <person name="Submissions S."/>
        </authorList>
    </citation>
    <scope>NUCLEOTIDE SEQUENCE [LARGE SCALE GENOMIC DNA]</scope>
    <source>
        <strain evidence="3">DSM 16219</strain>
    </source>
</reference>
<dbReference type="InterPro" id="IPR036866">
    <property type="entry name" value="RibonucZ/Hydroxyglut_hydro"/>
</dbReference>
<sequence length="279" mass="31750">MFIKCWGSRGSIPVSGENYLKYGGDTTCVEIRSKNGHVIVIDAGTGIRRLGNQLMEEQRFEYDFVFTHAHWDHLMGFPFFKPLYVKSAKIRMQGCPFARQYVEKLISRVMAPPNFPIRPNAIQAEVEYEPVCPMTFEIDSITVTPIPLTHPNGGSGYKFEEDGKTFVFLTDNELDFPHNNAKSFEDYLEFCQGADLLVHDAEFTPKEYETTRGWGHSVYPRVLDLAVQAGVKELGLFHLNQDRFDDDMDRIVEDSQNILAEKGADIQCSAVACDRVFEL</sequence>
<dbReference type="STRING" id="1121393.SAMN02745216_05219"/>
<dbReference type="Gene3D" id="3.60.15.10">
    <property type="entry name" value="Ribonuclease Z/Hydroxyacylglutathione hydrolase-like"/>
    <property type="match status" value="1"/>
</dbReference>
<dbReference type="PANTHER" id="PTHR42663:SF4">
    <property type="entry name" value="SLL1036 PROTEIN"/>
    <property type="match status" value="1"/>
</dbReference>
<dbReference type="EMBL" id="FQZU01000073">
    <property type="protein sequence ID" value="SHL45717.1"/>
    <property type="molecule type" value="Genomic_DNA"/>
</dbReference>
<organism evidence="2 3">
    <name type="scientific">Desulfatibacillum alkenivorans DSM 16219</name>
    <dbReference type="NCBI Taxonomy" id="1121393"/>
    <lineage>
        <taxon>Bacteria</taxon>
        <taxon>Pseudomonadati</taxon>
        <taxon>Thermodesulfobacteriota</taxon>
        <taxon>Desulfobacteria</taxon>
        <taxon>Desulfobacterales</taxon>
        <taxon>Desulfatibacillaceae</taxon>
        <taxon>Desulfatibacillum</taxon>
    </lineage>
</organism>
<proteinExistence type="predicted"/>
<dbReference type="Pfam" id="PF12706">
    <property type="entry name" value="Lactamase_B_2"/>
    <property type="match status" value="1"/>
</dbReference>
<dbReference type="OrthoDB" id="9803916at2"/>
<dbReference type="AlphaFoldDB" id="A0A1M7ASV0"/>